<dbReference type="EMBL" id="SATR01000369">
    <property type="protein sequence ID" value="TFH88810.1"/>
    <property type="molecule type" value="Genomic_DNA"/>
</dbReference>
<dbReference type="Proteomes" id="UP000297753">
    <property type="component" value="Unassembled WGS sequence"/>
</dbReference>
<comment type="caution">
    <text evidence="1">The sequence shown here is derived from an EMBL/GenBank/DDBJ whole genome shotgun (WGS) entry which is preliminary data.</text>
</comment>
<evidence type="ECO:0000313" key="1">
    <source>
        <dbReference type="EMBL" id="TFH88810.1"/>
    </source>
</evidence>
<keyword evidence="2" id="KW-1185">Reference proteome</keyword>
<gene>
    <name evidence="1" type="ORF">ELS82_25965</name>
</gene>
<sequence length="133" mass="15170">MKSSSAKLSKTFESLLLEILLLYMTIQRKINFTQMERYGTHCEQTYRTNFNRGRAKCIDWVKFNLALCRRYLNMDGLLAIAIDPSYISKSGKKTPHIGTFWSGCASSMKHGLEIMGLALVDVHANSCMMLRAH</sequence>
<proteinExistence type="predicted"/>
<feature type="non-terminal residue" evidence="1">
    <location>
        <position position="133"/>
    </location>
</feature>
<organism evidence="1 2">
    <name type="scientific">Vibrio ouci</name>
    <dbReference type="NCBI Taxonomy" id="2499078"/>
    <lineage>
        <taxon>Bacteria</taxon>
        <taxon>Pseudomonadati</taxon>
        <taxon>Pseudomonadota</taxon>
        <taxon>Gammaproteobacteria</taxon>
        <taxon>Vibrionales</taxon>
        <taxon>Vibrionaceae</taxon>
        <taxon>Vibrio</taxon>
    </lineage>
</organism>
<evidence type="ECO:0000313" key="2">
    <source>
        <dbReference type="Proteomes" id="UP000297753"/>
    </source>
</evidence>
<name>A0A4Y8W7B8_9VIBR</name>
<dbReference type="AlphaFoldDB" id="A0A4Y8W7B8"/>
<accession>A0A4Y8W7B8</accession>
<reference evidence="1 2" key="1">
    <citation type="submission" date="2019-01" db="EMBL/GenBank/DDBJ databases">
        <title>Vibrio BEI176 sp. nov, a marine bacterium isolated from China: eastern marignal seas.</title>
        <authorList>
            <person name="Li B."/>
        </authorList>
    </citation>
    <scope>NUCLEOTIDE SEQUENCE [LARGE SCALE GENOMIC DNA]</scope>
    <source>
        <strain evidence="1 2">BEI176</strain>
    </source>
</reference>
<protein>
    <submittedName>
        <fullName evidence="1">Transposase</fullName>
    </submittedName>
</protein>